<name>A0A179G5P3_METCM</name>
<organism evidence="1 2">
    <name type="scientific">Pochonia chlamydosporia 170</name>
    <dbReference type="NCBI Taxonomy" id="1380566"/>
    <lineage>
        <taxon>Eukaryota</taxon>
        <taxon>Fungi</taxon>
        <taxon>Dikarya</taxon>
        <taxon>Ascomycota</taxon>
        <taxon>Pezizomycotina</taxon>
        <taxon>Sordariomycetes</taxon>
        <taxon>Hypocreomycetidae</taxon>
        <taxon>Hypocreales</taxon>
        <taxon>Clavicipitaceae</taxon>
        <taxon>Pochonia</taxon>
    </lineage>
</organism>
<keyword evidence="2" id="KW-1185">Reference proteome</keyword>
<dbReference type="RefSeq" id="XP_018149228.1">
    <property type="nucleotide sequence ID" value="XM_018293013.1"/>
</dbReference>
<reference evidence="1 2" key="1">
    <citation type="journal article" date="2016" name="PLoS Pathog.">
        <title>Biosynthesis of antibiotic leucinostatins in bio-control fungus Purpureocillium lilacinum and their inhibition on phytophthora revealed by genome mining.</title>
        <authorList>
            <person name="Wang G."/>
            <person name="Liu Z."/>
            <person name="Lin R."/>
            <person name="Li E."/>
            <person name="Mao Z."/>
            <person name="Ling J."/>
            <person name="Yang Y."/>
            <person name="Yin W.B."/>
            <person name="Xie B."/>
        </authorList>
    </citation>
    <scope>NUCLEOTIDE SEQUENCE [LARGE SCALE GENOMIC DNA]</scope>
    <source>
        <strain evidence="1">170</strain>
    </source>
</reference>
<comment type="caution">
    <text evidence="1">The sequence shown here is derived from an EMBL/GenBank/DDBJ whole genome shotgun (WGS) entry which is preliminary data.</text>
</comment>
<dbReference type="GeneID" id="28857007"/>
<evidence type="ECO:0000313" key="2">
    <source>
        <dbReference type="Proteomes" id="UP000078397"/>
    </source>
</evidence>
<dbReference type="KEGG" id="pchm:VFPPC_15260"/>
<accession>A0A179G5P3</accession>
<protein>
    <submittedName>
        <fullName evidence="1">Uncharacterized protein</fullName>
    </submittedName>
</protein>
<dbReference type="EMBL" id="LSBJ02000001">
    <property type="protein sequence ID" value="OAQ73145.1"/>
    <property type="molecule type" value="Genomic_DNA"/>
</dbReference>
<evidence type="ECO:0000313" key="1">
    <source>
        <dbReference type="EMBL" id="OAQ73145.1"/>
    </source>
</evidence>
<proteinExistence type="predicted"/>
<sequence length="114" mass="12957">MQRLSPPYWQVPPRISKPLFSNNWISCFWRNKPRLACMGSCRRAISSLVCSLGPFSGLHRRLVCNLDRCQHFPETLYSGWVSLRSPLFLPAKSSWCAGLKGWQTDQLTAPSCGN</sequence>
<dbReference type="Proteomes" id="UP000078397">
    <property type="component" value="Unassembled WGS sequence"/>
</dbReference>
<gene>
    <name evidence="1" type="ORF">VFPPC_15260</name>
</gene>
<dbReference type="AlphaFoldDB" id="A0A179G5P3"/>